<dbReference type="EMBL" id="NGPL01000015">
    <property type="protein sequence ID" value="OYS70493.1"/>
    <property type="molecule type" value="Genomic_DNA"/>
</dbReference>
<comment type="caution">
    <text evidence="2">The sequence shown here is derived from an EMBL/GenBank/DDBJ whole genome shotgun (WGS) entry which is preliminary data.</text>
</comment>
<evidence type="ECO:0000256" key="1">
    <source>
        <dbReference type="SAM" id="MobiDB-lite"/>
    </source>
</evidence>
<feature type="compositionally biased region" description="Basic and acidic residues" evidence="1">
    <location>
        <begin position="170"/>
        <end position="181"/>
    </location>
</feature>
<dbReference type="Pfam" id="PF12363">
    <property type="entry name" value="Phage_TAC_12"/>
    <property type="match status" value="1"/>
</dbReference>
<evidence type="ECO:0000313" key="2">
    <source>
        <dbReference type="EMBL" id="OYS70493.1"/>
    </source>
</evidence>
<name>A0A256SVS8_LIMRT</name>
<dbReference type="Proteomes" id="UP000215747">
    <property type="component" value="Unassembled WGS sequence"/>
</dbReference>
<dbReference type="RefSeq" id="WP_094536636.1">
    <property type="nucleotide sequence ID" value="NZ_NGPL01000015.1"/>
</dbReference>
<dbReference type="InterPro" id="IPR024410">
    <property type="entry name" value="Phage_TAC_12"/>
</dbReference>
<reference evidence="2 3" key="2">
    <citation type="submission" date="2017-09" db="EMBL/GenBank/DDBJ databases">
        <title>Tripartite evolution among Lactobacillus johnsonii, Lactobacillus taiwanensis, Lactobacillus reuteri and their rodent host.</title>
        <authorList>
            <person name="Wang T."/>
            <person name="Knowles S."/>
            <person name="Cheng C."/>
        </authorList>
    </citation>
    <scope>NUCLEOTIDE SEQUENCE [LARGE SCALE GENOMIC DNA]</scope>
    <source>
        <strain evidence="2 3">114h</strain>
    </source>
</reference>
<sequence length="181" mass="20406">MQALTVQVNPQAQPTVFTPKLNYGFYLQTRDDKSLAKNGQDGFSALVNGLLDENVDMIIAAYHHSFAWYNRSQSSATAVEEALETAMFNDEKATDAAFDDILKSLQANDFLARKLNEFIKNNDKLTATMKKHIETMTDEDKKDQMEIGMTQIDDSTTKLQQLMTSQESSPKQDESESHLLN</sequence>
<gene>
    <name evidence="2" type="ORF">CBF96_02005</name>
</gene>
<evidence type="ECO:0000313" key="3">
    <source>
        <dbReference type="Proteomes" id="UP000215747"/>
    </source>
</evidence>
<feature type="compositionally biased region" description="Polar residues" evidence="1">
    <location>
        <begin position="153"/>
        <end position="169"/>
    </location>
</feature>
<feature type="region of interest" description="Disordered" evidence="1">
    <location>
        <begin position="153"/>
        <end position="181"/>
    </location>
</feature>
<proteinExistence type="predicted"/>
<dbReference type="AlphaFoldDB" id="A0A256SVS8"/>
<accession>A0A256SVS8</accession>
<reference evidence="3" key="1">
    <citation type="submission" date="2017-05" db="EMBL/GenBank/DDBJ databases">
        <authorList>
            <person name="Lin X.B."/>
            <person name="Stothard P."/>
            <person name="Tasseva G."/>
            <person name="Walter J."/>
        </authorList>
    </citation>
    <scope>NUCLEOTIDE SEQUENCE [LARGE SCALE GENOMIC DNA]</scope>
    <source>
        <strain evidence="3">114h</strain>
    </source>
</reference>
<protein>
    <submittedName>
        <fullName evidence="2">Uncharacterized protein</fullName>
    </submittedName>
</protein>
<organism evidence="2 3">
    <name type="scientific">Limosilactobacillus reuteri</name>
    <name type="common">Lactobacillus reuteri</name>
    <dbReference type="NCBI Taxonomy" id="1598"/>
    <lineage>
        <taxon>Bacteria</taxon>
        <taxon>Bacillati</taxon>
        <taxon>Bacillota</taxon>
        <taxon>Bacilli</taxon>
        <taxon>Lactobacillales</taxon>
        <taxon>Lactobacillaceae</taxon>
        <taxon>Limosilactobacillus</taxon>
    </lineage>
</organism>